<proteinExistence type="predicted"/>
<protein>
    <submittedName>
        <fullName evidence="2">Sporulation protein, YlmC/YmxH family</fullName>
    </submittedName>
</protein>
<dbReference type="InterPro" id="IPR014238">
    <property type="entry name" value="Spore_YlmC/YmxH"/>
</dbReference>
<sequence length="87" mass="9849">MSMRLNDISKKEVLDAKTGEKLGMPGTADIIIDEDSGKVLSLLLPASASPFRKRRKEWVIPWDNIQRIGEDFVIIDSGYLKEPKTFE</sequence>
<dbReference type="STRING" id="568899.SAMN05192534_101261"/>
<evidence type="ECO:0000259" key="1">
    <source>
        <dbReference type="Pfam" id="PF05239"/>
    </source>
</evidence>
<dbReference type="Proteomes" id="UP000199163">
    <property type="component" value="Unassembled WGS sequence"/>
</dbReference>
<dbReference type="PANTHER" id="PTHR40061">
    <property type="entry name" value="SPORULATION PROTEIN YLMC-RELATED"/>
    <property type="match status" value="1"/>
</dbReference>
<dbReference type="PANTHER" id="PTHR40061:SF1">
    <property type="entry name" value="SPORULATION PROTEIN YLMC-RELATED"/>
    <property type="match status" value="1"/>
</dbReference>
<dbReference type="Gene3D" id="2.30.30.240">
    <property type="entry name" value="PRC-barrel domain"/>
    <property type="match status" value="1"/>
</dbReference>
<dbReference type="NCBIfam" id="TIGR02888">
    <property type="entry name" value="spore_YlmC_YmxH"/>
    <property type="match status" value="1"/>
</dbReference>
<dbReference type="SUPFAM" id="SSF50346">
    <property type="entry name" value="PRC-barrel domain"/>
    <property type="match status" value="1"/>
</dbReference>
<dbReference type="RefSeq" id="WP_091270460.1">
    <property type="nucleotide sequence ID" value="NZ_FNDK01000001.1"/>
</dbReference>
<dbReference type="EMBL" id="FNDK01000001">
    <property type="protein sequence ID" value="SDG99563.1"/>
    <property type="molecule type" value="Genomic_DNA"/>
</dbReference>
<dbReference type="AlphaFoldDB" id="A0A1G7YSQ5"/>
<feature type="domain" description="PRC-barrel" evidence="1">
    <location>
        <begin position="3"/>
        <end position="78"/>
    </location>
</feature>
<organism evidence="2 3">
    <name type="scientific">Alteribacillus persepolensis</name>
    <dbReference type="NCBI Taxonomy" id="568899"/>
    <lineage>
        <taxon>Bacteria</taxon>
        <taxon>Bacillati</taxon>
        <taxon>Bacillota</taxon>
        <taxon>Bacilli</taxon>
        <taxon>Bacillales</taxon>
        <taxon>Bacillaceae</taxon>
        <taxon>Alteribacillus</taxon>
    </lineage>
</organism>
<evidence type="ECO:0000313" key="3">
    <source>
        <dbReference type="Proteomes" id="UP000199163"/>
    </source>
</evidence>
<dbReference type="InterPro" id="IPR027275">
    <property type="entry name" value="PRC-brl_dom"/>
</dbReference>
<gene>
    <name evidence="2" type="ORF">SAMN05192534_101261</name>
</gene>
<reference evidence="3" key="1">
    <citation type="submission" date="2016-10" db="EMBL/GenBank/DDBJ databases">
        <authorList>
            <person name="Varghese N."/>
            <person name="Submissions S."/>
        </authorList>
    </citation>
    <scope>NUCLEOTIDE SEQUENCE [LARGE SCALE GENOMIC DNA]</scope>
    <source>
        <strain evidence="3">DSM 21632</strain>
    </source>
</reference>
<dbReference type="InterPro" id="IPR011033">
    <property type="entry name" value="PRC_barrel-like_sf"/>
</dbReference>
<accession>A0A1G7YSQ5</accession>
<evidence type="ECO:0000313" key="2">
    <source>
        <dbReference type="EMBL" id="SDG99563.1"/>
    </source>
</evidence>
<name>A0A1G7YSQ5_9BACI</name>
<keyword evidence="3" id="KW-1185">Reference proteome</keyword>
<dbReference type="OrthoDB" id="2468688at2"/>
<dbReference type="Pfam" id="PF05239">
    <property type="entry name" value="PRC"/>
    <property type="match status" value="1"/>
</dbReference>